<sequence>STAAHKNGLLVLVTLKLLSAASVNFHSHSKARQMLIYFSFAIVYKSAVSAYQAAAQQVAQPDSAKHAAPVSKALALKTPKYPKT</sequence>
<dbReference type="AlphaFoldDB" id="A0A3B0T3J0"/>
<protein>
    <submittedName>
        <fullName evidence="1">Uncharacterized protein</fullName>
    </submittedName>
</protein>
<proteinExistence type="predicted"/>
<gene>
    <name evidence="1" type="ORF">MNBD_BACTEROID05-681</name>
</gene>
<feature type="non-terminal residue" evidence="1">
    <location>
        <position position="1"/>
    </location>
</feature>
<dbReference type="EMBL" id="UOEN01000017">
    <property type="protein sequence ID" value="VAW11500.1"/>
    <property type="molecule type" value="Genomic_DNA"/>
</dbReference>
<evidence type="ECO:0000313" key="1">
    <source>
        <dbReference type="EMBL" id="VAW11500.1"/>
    </source>
</evidence>
<accession>A0A3B0T3J0</accession>
<organism evidence="1">
    <name type="scientific">hydrothermal vent metagenome</name>
    <dbReference type="NCBI Taxonomy" id="652676"/>
    <lineage>
        <taxon>unclassified sequences</taxon>
        <taxon>metagenomes</taxon>
        <taxon>ecological metagenomes</taxon>
    </lineage>
</organism>
<reference evidence="1" key="1">
    <citation type="submission" date="2018-06" db="EMBL/GenBank/DDBJ databases">
        <authorList>
            <person name="Zhirakovskaya E."/>
        </authorList>
    </citation>
    <scope>NUCLEOTIDE SEQUENCE</scope>
</reference>
<name>A0A3B0T3J0_9ZZZZ</name>